<organism evidence="1 2">
    <name type="scientific">Roseofilum halophilum BLCC-M91</name>
    <dbReference type="NCBI Taxonomy" id="3022259"/>
    <lineage>
        <taxon>Bacteria</taxon>
        <taxon>Bacillati</taxon>
        <taxon>Cyanobacteriota</taxon>
        <taxon>Cyanophyceae</taxon>
        <taxon>Desertifilales</taxon>
        <taxon>Desertifilaceae</taxon>
        <taxon>Roseofilum</taxon>
        <taxon>Roseofilum halophilum</taxon>
    </lineage>
</organism>
<dbReference type="EMBL" id="JAQPOK010000010">
    <property type="protein sequence ID" value="MDJ1177537.1"/>
    <property type="molecule type" value="Genomic_DNA"/>
</dbReference>
<keyword evidence="2" id="KW-1185">Reference proteome</keyword>
<dbReference type="Proteomes" id="UP001231370">
    <property type="component" value="Unassembled WGS sequence"/>
</dbReference>
<comment type="caution">
    <text evidence="1">The sequence shown here is derived from an EMBL/GenBank/DDBJ whole genome shotgun (WGS) entry which is preliminary data.</text>
</comment>
<dbReference type="RefSeq" id="WP_283760867.1">
    <property type="nucleotide sequence ID" value="NZ_JAQPOK010000010.1"/>
</dbReference>
<sequence length="79" mass="8889">MNVQEVLDTAHKLSLADRIYLVSQIMQGVEQETQPSVAEKIPLEDPMIGLFSGSPDLSTRCEEILHQEIKTTSGFTWKE</sequence>
<reference evidence="1 2" key="1">
    <citation type="submission" date="2023-01" db="EMBL/GenBank/DDBJ databases">
        <title>Novel diversity within Roseofilum (Cyanobacteria; Desertifilaceae) from marine benthic mats with descriptions of four novel species.</title>
        <authorList>
            <person name="Wang Y."/>
            <person name="Berthold D.E."/>
            <person name="Hu J."/>
            <person name="Lefler F.W."/>
            <person name="Laughinghouse H.D. IV."/>
        </authorList>
    </citation>
    <scope>NUCLEOTIDE SEQUENCE [LARGE SCALE GENOMIC DNA]</scope>
    <source>
        <strain evidence="1 2">BLCC-M91</strain>
    </source>
</reference>
<evidence type="ECO:0000313" key="2">
    <source>
        <dbReference type="Proteomes" id="UP001231370"/>
    </source>
</evidence>
<gene>
    <name evidence="1" type="ORF">PJF56_01545</name>
</gene>
<accession>A0ABT7BEC5</accession>
<protein>
    <submittedName>
        <fullName evidence="1">Uncharacterized protein</fullName>
    </submittedName>
</protein>
<evidence type="ECO:0000313" key="1">
    <source>
        <dbReference type="EMBL" id="MDJ1177537.1"/>
    </source>
</evidence>
<proteinExistence type="predicted"/>
<name>A0ABT7BEC5_9CYAN</name>